<feature type="domain" description="Co-chaperone DjlA N-terminal" evidence="1">
    <location>
        <begin position="22"/>
        <end position="138"/>
    </location>
</feature>
<evidence type="ECO:0000313" key="2">
    <source>
        <dbReference type="EMBL" id="OUS39918.1"/>
    </source>
</evidence>
<evidence type="ECO:0000313" key="3">
    <source>
        <dbReference type="Proteomes" id="UP000227088"/>
    </source>
</evidence>
<dbReference type="Pfam" id="PF05099">
    <property type="entry name" value="TerB"/>
    <property type="match status" value="1"/>
</dbReference>
<name>A0A1Y5HRI6_OLEAN</name>
<dbReference type="Proteomes" id="UP000227088">
    <property type="component" value="Unassembled WGS sequence"/>
</dbReference>
<dbReference type="SUPFAM" id="SSF158682">
    <property type="entry name" value="TerB-like"/>
    <property type="match status" value="1"/>
</dbReference>
<dbReference type="InterPro" id="IPR007791">
    <property type="entry name" value="DjlA_N"/>
</dbReference>
<comment type="caution">
    <text evidence="2">The sequence shown here is derived from an EMBL/GenBank/DDBJ whole genome shotgun (WGS) entry which is preliminary data.</text>
</comment>
<proteinExistence type="predicted"/>
<dbReference type="InterPro" id="IPR029024">
    <property type="entry name" value="TerB-like"/>
</dbReference>
<accession>A0A1Y5HRI6</accession>
<dbReference type="AlphaFoldDB" id="A0A1Y5HRI6"/>
<sequence>MFDKLLSFFQQEEEKTASHKPELAAAALLVEIMNADDDLSDEEAESIKSILFETLFLTEEVASELLATAKKQVHEANDLFQFTEVINANYSQEEKVSLIESLWKVAYSDKQLDKYEEHMIRKISDLLYVSHSDFIQTRNRVKAAC</sequence>
<reference evidence="3" key="1">
    <citation type="journal article" date="2017" name="Proc. Natl. Acad. Sci. U.S.A.">
        <title>Simulation of Deepwater Horizon oil plume reveals substrate specialization within a complex community of hydrocarbon degraders.</title>
        <authorList>
            <person name="Hu P."/>
            <person name="Dubinsky E.A."/>
            <person name="Probst A.J."/>
            <person name="Wang J."/>
            <person name="Sieber C.M.K."/>
            <person name="Tom L.M."/>
            <person name="Gardinali P."/>
            <person name="Banfield J.F."/>
            <person name="Atlas R.M."/>
            <person name="Andersen G.L."/>
        </authorList>
    </citation>
    <scope>NUCLEOTIDE SEQUENCE [LARGE SCALE GENOMIC DNA]</scope>
</reference>
<evidence type="ECO:0000259" key="1">
    <source>
        <dbReference type="Pfam" id="PF05099"/>
    </source>
</evidence>
<protein>
    <recommendedName>
        <fullName evidence="1">Co-chaperone DjlA N-terminal domain-containing protein</fullName>
    </recommendedName>
</protein>
<organism evidence="2 3">
    <name type="scientific">Oleispira antarctica</name>
    <dbReference type="NCBI Taxonomy" id="188908"/>
    <lineage>
        <taxon>Bacteria</taxon>
        <taxon>Pseudomonadati</taxon>
        <taxon>Pseudomonadota</taxon>
        <taxon>Gammaproteobacteria</taxon>
        <taxon>Oceanospirillales</taxon>
        <taxon>Oceanospirillaceae</taxon>
        <taxon>Oleispira</taxon>
    </lineage>
</organism>
<dbReference type="CDD" id="cd07313">
    <property type="entry name" value="terB_like_2"/>
    <property type="match status" value="1"/>
</dbReference>
<dbReference type="Gene3D" id="1.10.3680.10">
    <property type="entry name" value="TerB-like"/>
    <property type="match status" value="1"/>
</dbReference>
<dbReference type="EMBL" id="MABE01000494">
    <property type="protein sequence ID" value="OUS39918.1"/>
    <property type="molecule type" value="Genomic_DNA"/>
</dbReference>
<gene>
    <name evidence="2" type="ORF">A9R00_08585</name>
</gene>